<proteinExistence type="predicted"/>
<evidence type="ECO:0000256" key="1">
    <source>
        <dbReference type="SAM" id="SignalP"/>
    </source>
</evidence>
<reference evidence="2 3" key="1">
    <citation type="submission" date="2023-07" db="EMBL/GenBank/DDBJ databases">
        <title>Genomic Encyclopedia of Type Strains, Phase IV (KMG-IV): sequencing the most valuable type-strain genomes for metagenomic binning, comparative biology and taxonomic classification.</title>
        <authorList>
            <person name="Goeker M."/>
        </authorList>
    </citation>
    <scope>NUCLEOTIDE SEQUENCE [LARGE SCALE GENOMIC DNA]</scope>
    <source>
        <strain evidence="2 3">DSM 1111</strain>
    </source>
</reference>
<feature type="signal peptide" evidence="1">
    <location>
        <begin position="1"/>
        <end position="26"/>
    </location>
</feature>
<name>A0ABU0GDS7_9HYPH</name>
<dbReference type="InterPro" id="IPR025737">
    <property type="entry name" value="FApF"/>
</dbReference>
<comment type="caution">
    <text evidence="2">The sequence shown here is derived from an EMBL/GenBank/DDBJ whole genome shotgun (WGS) entry which is preliminary data.</text>
</comment>
<accession>A0ABU0GDS7</accession>
<sequence>MKNLSILRHAAAACCSLLLVSNSALADELGITITPFGVGDFGAGQLPPPTPVGTIAISTSYYSARVNKNGNGDDAGDNYRNDVKSVALAYIRMTETEFLNANYGFGIVIPFIDIKGSITPVGAGTTLSNGMSGIGDVQFVPIILQWNVSEQFQMNASLQVQAPTGEYNTTDAFTVGVNHWAIAPVVAATYITETGLEFSTRVELNFNTKNIANDHVSGVGYKQEFAVGQHFGPFTIGLGGYGYANVTDDSGSATSANKGRVFALGPAITYFQPGMPLIGFHAYKEFGARNRPEGYNVALRVGMTF</sequence>
<evidence type="ECO:0000313" key="2">
    <source>
        <dbReference type="EMBL" id="MDQ0423511.1"/>
    </source>
</evidence>
<protein>
    <submittedName>
        <fullName evidence="2">Uncharacterized protein</fullName>
    </submittedName>
</protein>
<keyword evidence="3" id="KW-1185">Reference proteome</keyword>
<dbReference type="EMBL" id="JAUSUW010000022">
    <property type="protein sequence ID" value="MDQ0423511.1"/>
    <property type="molecule type" value="Genomic_DNA"/>
</dbReference>
<organism evidence="2 3">
    <name type="scientific">Peteryoungia aggregata LMG 23059</name>
    <dbReference type="NCBI Taxonomy" id="1368425"/>
    <lineage>
        <taxon>Bacteria</taxon>
        <taxon>Pseudomonadati</taxon>
        <taxon>Pseudomonadota</taxon>
        <taxon>Alphaproteobacteria</taxon>
        <taxon>Hyphomicrobiales</taxon>
        <taxon>Rhizobiaceae</taxon>
        <taxon>Peteryoungia</taxon>
    </lineage>
</organism>
<dbReference type="RefSeq" id="WP_307377513.1">
    <property type="nucleotide sequence ID" value="NZ_JAUSUW010000022.1"/>
</dbReference>
<gene>
    <name evidence="2" type="ORF">J2045_004563</name>
</gene>
<evidence type="ECO:0000313" key="3">
    <source>
        <dbReference type="Proteomes" id="UP001238496"/>
    </source>
</evidence>
<feature type="chain" id="PRO_5046864236" evidence="1">
    <location>
        <begin position="27"/>
        <end position="305"/>
    </location>
</feature>
<keyword evidence="1" id="KW-0732">Signal</keyword>
<dbReference type="Pfam" id="PF13557">
    <property type="entry name" value="Phenol_MetA_deg"/>
    <property type="match status" value="1"/>
</dbReference>
<dbReference type="Proteomes" id="UP001238496">
    <property type="component" value="Unassembled WGS sequence"/>
</dbReference>